<dbReference type="InterPro" id="IPR000524">
    <property type="entry name" value="Tscrpt_reg_HTH_GntR"/>
</dbReference>
<evidence type="ECO:0000313" key="6">
    <source>
        <dbReference type="Proteomes" id="UP000199647"/>
    </source>
</evidence>
<protein>
    <submittedName>
        <fullName evidence="5">Transcriptional regulator, GntR family</fullName>
    </submittedName>
</protein>
<dbReference type="GO" id="GO:0003700">
    <property type="term" value="F:DNA-binding transcription factor activity"/>
    <property type="evidence" value="ECO:0007669"/>
    <property type="project" value="InterPro"/>
</dbReference>
<dbReference type="PRINTS" id="PR00035">
    <property type="entry name" value="HTHGNTR"/>
</dbReference>
<dbReference type="InterPro" id="IPR011711">
    <property type="entry name" value="GntR_C"/>
</dbReference>
<dbReference type="InterPro" id="IPR036388">
    <property type="entry name" value="WH-like_DNA-bd_sf"/>
</dbReference>
<keyword evidence="1" id="KW-0805">Transcription regulation</keyword>
<dbReference type="SUPFAM" id="SSF46785">
    <property type="entry name" value="Winged helix' DNA-binding domain"/>
    <property type="match status" value="1"/>
</dbReference>
<dbReference type="SUPFAM" id="SSF48008">
    <property type="entry name" value="GntR ligand-binding domain-like"/>
    <property type="match status" value="1"/>
</dbReference>
<sequence length="229" mass="25843">MPFQTVSNRKLYVQIADQITDLIGRGEFKPGQQLPSERELAQKLGVSRPTVREAIIALEIAGLIEVRVGVGAFVRERREMSKLPASDHSPLEIMQARMVVEPEVAALAALNMTGQGFVALKSVLSDMKEETGRGRWSQESDRKLHLNLAEHCGNQPLNEIVHRLWDEREEELSGRFHQHMGSLAVVLKTILRQHTKLVEAVCNRDPALARMSMHEHLSYVHGQMSEAWE</sequence>
<dbReference type="AlphaFoldDB" id="A0A1H9QTN8"/>
<dbReference type="Gene3D" id="1.20.120.530">
    <property type="entry name" value="GntR ligand-binding domain-like"/>
    <property type="match status" value="1"/>
</dbReference>
<dbReference type="Gene3D" id="1.10.10.10">
    <property type="entry name" value="Winged helix-like DNA-binding domain superfamily/Winged helix DNA-binding domain"/>
    <property type="match status" value="1"/>
</dbReference>
<dbReference type="SMART" id="SM00895">
    <property type="entry name" value="FCD"/>
    <property type="match status" value="1"/>
</dbReference>
<dbReference type="EMBL" id="FOFG01000034">
    <property type="protein sequence ID" value="SER63605.1"/>
    <property type="molecule type" value="Genomic_DNA"/>
</dbReference>
<keyword evidence="6" id="KW-1185">Reference proteome</keyword>
<evidence type="ECO:0000256" key="3">
    <source>
        <dbReference type="ARBA" id="ARBA00023163"/>
    </source>
</evidence>
<organism evidence="5 6">
    <name type="scientific">Faunimonas pinastri</name>
    <dbReference type="NCBI Taxonomy" id="1855383"/>
    <lineage>
        <taxon>Bacteria</taxon>
        <taxon>Pseudomonadati</taxon>
        <taxon>Pseudomonadota</taxon>
        <taxon>Alphaproteobacteria</taxon>
        <taxon>Hyphomicrobiales</taxon>
        <taxon>Afifellaceae</taxon>
        <taxon>Faunimonas</taxon>
    </lineage>
</organism>
<dbReference type="PANTHER" id="PTHR43537:SF5">
    <property type="entry name" value="UXU OPERON TRANSCRIPTIONAL REGULATOR"/>
    <property type="match status" value="1"/>
</dbReference>
<evidence type="ECO:0000256" key="2">
    <source>
        <dbReference type="ARBA" id="ARBA00023125"/>
    </source>
</evidence>
<dbReference type="CDD" id="cd07377">
    <property type="entry name" value="WHTH_GntR"/>
    <property type="match status" value="1"/>
</dbReference>
<evidence type="ECO:0000256" key="1">
    <source>
        <dbReference type="ARBA" id="ARBA00023015"/>
    </source>
</evidence>
<dbReference type="RefSeq" id="WP_092500058.1">
    <property type="nucleotide sequence ID" value="NZ_FOFG01000034.1"/>
</dbReference>
<keyword evidence="2" id="KW-0238">DNA-binding</keyword>
<dbReference type="InterPro" id="IPR036390">
    <property type="entry name" value="WH_DNA-bd_sf"/>
</dbReference>
<gene>
    <name evidence="5" type="ORF">SAMN05216548_1345</name>
</gene>
<dbReference type="PANTHER" id="PTHR43537">
    <property type="entry name" value="TRANSCRIPTIONAL REGULATOR, GNTR FAMILY"/>
    <property type="match status" value="1"/>
</dbReference>
<dbReference type="Proteomes" id="UP000199647">
    <property type="component" value="Unassembled WGS sequence"/>
</dbReference>
<dbReference type="OrthoDB" id="5450856at2"/>
<keyword evidence="3" id="KW-0804">Transcription</keyword>
<accession>A0A1H9QTN8</accession>
<dbReference type="Pfam" id="PF07729">
    <property type="entry name" value="FCD"/>
    <property type="match status" value="1"/>
</dbReference>
<name>A0A1H9QTN8_9HYPH</name>
<evidence type="ECO:0000313" key="5">
    <source>
        <dbReference type="EMBL" id="SER63605.1"/>
    </source>
</evidence>
<feature type="domain" description="HTH gntR-type" evidence="4">
    <location>
        <begin position="9"/>
        <end position="77"/>
    </location>
</feature>
<proteinExistence type="predicted"/>
<dbReference type="STRING" id="1855383.SAMN05216548_1345"/>
<dbReference type="PROSITE" id="PS50949">
    <property type="entry name" value="HTH_GNTR"/>
    <property type="match status" value="1"/>
</dbReference>
<dbReference type="SMART" id="SM00345">
    <property type="entry name" value="HTH_GNTR"/>
    <property type="match status" value="1"/>
</dbReference>
<reference evidence="5 6" key="1">
    <citation type="submission" date="2016-10" db="EMBL/GenBank/DDBJ databases">
        <authorList>
            <person name="de Groot N.N."/>
        </authorList>
    </citation>
    <scope>NUCLEOTIDE SEQUENCE [LARGE SCALE GENOMIC DNA]</scope>
    <source>
        <strain evidence="5 6">A52C2</strain>
    </source>
</reference>
<dbReference type="InterPro" id="IPR008920">
    <property type="entry name" value="TF_FadR/GntR_C"/>
</dbReference>
<dbReference type="GO" id="GO:0003677">
    <property type="term" value="F:DNA binding"/>
    <property type="evidence" value="ECO:0007669"/>
    <property type="project" value="UniProtKB-KW"/>
</dbReference>
<dbReference type="Pfam" id="PF00392">
    <property type="entry name" value="GntR"/>
    <property type="match status" value="1"/>
</dbReference>
<evidence type="ECO:0000259" key="4">
    <source>
        <dbReference type="PROSITE" id="PS50949"/>
    </source>
</evidence>